<gene>
    <name evidence="1" type="ORF">AVDCRST_MAG87-842</name>
</gene>
<name>A0A6J4UKU4_9BACT</name>
<dbReference type="EMBL" id="CADCWJ010000201">
    <property type="protein sequence ID" value="CAA9550736.1"/>
    <property type="molecule type" value="Genomic_DNA"/>
</dbReference>
<sequence>MQSMFCDEADAAVAINSLDVATNSEPHEVGCSADVSQLLTGQHT</sequence>
<reference evidence="1" key="1">
    <citation type="submission" date="2020-02" db="EMBL/GenBank/DDBJ databases">
        <authorList>
            <person name="Meier V. D."/>
        </authorList>
    </citation>
    <scope>NUCLEOTIDE SEQUENCE</scope>
    <source>
        <strain evidence="1">AVDCRST_MAG87</strain>
    </source>
</reference>
<dbReference type="AlphaFoldDB" id="A0A6J4UKU4"/>
<evidence type="ECO:0000313" key="1">
    <source>
        <dbReference type="EMBL" id="CAA9550736.1"/>
    </source>
</evidence>
<organism evidence="1">
    <name type="scientific">uncultured Thermomicrobiales bacterium</name>
    <dbReference type="NCBI Taxonomy" id="1645740"/>
    <lineage>
        <taxon>Bacteria</taxon>
        <taxon>Pseudomonadati</taxon>
        <taxon>Thermomicrobiota</taxon>
        <taxon>Thermomicrobia</taxon>
        <taxon>Thermomicrobiales</taxon>
        <taxon>environmental samples</taxon>
    </lineage>
</organism>
<proteinExistence type="predicted"/>
<accession>A0A6J4UKU4</accession>
<protein>
    <submittedName>
        <fullName evidence="1">Uncharacterized protein</fullName>
    </submittedName>
</protein>